<protein>
    <submittedName>
        <fullName evidence="7">Alpha-1,3-mannosyl-glycoprotein 4-beta-N-acetylglucosaminyltransferase B</fullName>
    </submittedName>
</protein>
<evidence type="ECO:0000256" key="2">
    <source>
        <dbReference type="ARBA" id="ARBA00022676"/>
    </source>
</evidence>
<feature type="transmembrane region" description="Helical" evidence="4">
    <location>
        <begin position="359"/>
        <end position="378"/>
    </location>
</feature>
<dbReference type="PANTHER" id="PTHR12062:SF9">
    <property type="entry name" value="ALPHA-1,3-MANNOSYL-GLYCOPROTEIN 4-BETA-N-ACETYLGLUCOSAMINYLTRANSFERASE A, ISOFORM A"/>
    <property type="match status" value="1"/>
</dbReference>
<name>A0ABQ8IX06_DERPT</name>
<sequence>MIRKNRILQILLCLFLFTFIFPFLLSLLGNFHNTSNTSTYILNQEKLQLNKYYGQQDSSNERDSIITHAINNLNLTYAKMIAGDSLDRQLAYRFADLNNRVKYAEMIAGERKQEIFQLLQEIRDLWTVIQNNTNHNSSKEAEPNYTSFAMRKSMAELLFTEQNSSLSMREEIVKMPTLLNLMPHLSSITSLNPAFRVATKQKQSSRIRFVFGLPTVKRLVESYLIATLRNLIKNLSSIEQKQSLFVVFIAENDPEFFQKTASDIIRNFEKQIDSGLIEIISPPSDYYPDFSNLKKTLGDPIERVHWRTKQNLDFAYLMMYCRSKGTYYVQLEDDIISKPSYLAKMEKFIANNALKKRNWLLLDFLFTWFYWFVFNFYYNRIFATITCKLFRTIDLSHFVLFFTMFHNDKPVDWLLDNYAQTKVCRFDKDMKDCKRRKESIWITHKPSLFQHIGTHSSLKGKIQRLRDKGFGKVKLFEPHLDNPPVSEYYCTIKPYQQYKLASAYEGKTFFWGVSPKKGDVFGFKYQPPIKLESCLINSGNIEHPLDILYNATLQIKPHVHNNTFKNIDKDGFINLASFDPAKGSIDIQIPKKLNPIVELRVRIDEDSINWVIVNEIDMKEMPNKT</sequence>
<gene>
    <name evidence="7" type="primary">MGAT4B</name>
    <name evidence="7" type="ORF">DERP_008556</name>
</gene>
<evidence type="ECO:0000256" key="4">
    <source>
        <dbReference type="SAM" id="Phobius"/>
    </source>
</evidence>
<reference evidence="7 8" key="1">
    <citation type="journal article" date="2018" name="J. Allergy Clin. Immunol.">
        <title>High-quality assembly of Dermatophagoides pteronyssinus genome and transcriptome reveals a wide range of novel allergens.</title>
        <authorList>
            <person name="Liu X.Y."/>
            <person name="Yang K.Y."/>
            <person name="Wang M.Q."/>
            <person name="Kwok J.S."/>
            <person name="Zeng X."/>
            <person name="Yang Z."/>
            <person name="Xiao X.J."/>
            <person name="Lau C.P."/>
            <person name="Li Y."/>
            <person name="Huang Z.M."/>
            <person name="Ba J.G."/>
            <person name="Yim A.K."/>
            <person name="Ouyang C.Y."/>
            <person name="Ngai S.M."/>
            <person name="Chan T.F."/>
            <person name="Leung E.L."/>
            <person name="Liu L."/>
            <person name="Liu Z.G."/>
            <person name="Tsui S.K."/>
        </authorList>
    </citation>
    <scope>NUCLEOTIDE SEQUENCE [LARGE SCALE GENOMIC DNA]</scope>
    <source>
        <strain evidence="7">Derp</strain>
    </source>
</reference>
<feature type="domain" description="MGAT4 A/B/C C-terminal" evidence="6">
    <location>
        <begin position="489"/>
        <end position="615"/>
    </location>
</feature>
<dbReference type="EMBL" id="NJHN03000105">
    <property type="protein sequence ID" value="KAH9414716.1"/>
    <property type="molecule type" value="Genomic_DNA"/>
</dbReference>
<keyword evidence="4" id="KW-0812">Transmembrane</keyword>
<dbReference type="InterPro" id="IPR056576">
    <property type="entry name" value="MGAT4_A/B/C_C"/>
</dbReference>
<dbReference type="Pfam" id="PF04666">
    <property type="entry name" value="MGAT4_cons"/>
    <property type="match status" value="1"/>
</dbReference>
<dbReference type="Proteomes" id="UP000887458">
    <property type="component" value="Unassembled WGS sequence"/>
</dbReference>
<dbReference type="InterPro" id="IPR029044">
    <property type="entry name" value="Nucleotide-diphossugar_trans"/>
</dbReference>
<keyword evidence="4" id="KW-1133">Transmembrane helix</keyword>
<reference evidence="7 8" key="2">
    <citation type="journal article" date="2022" name="Mol. Biol. Evol.">
        <title>Comparative Genomics Reveals Insights into the Divergent Evolution of Astigmatic Mites and Household Pest Adaptations.</title>
        <authorList>
            <person name="Xiong Q."/>
            <person name="Wan A.T."/>
            <person name="Liu X."/>
            <person name="Fung C.S."/>
            <person name="Xiao X."/>
            <person name="Malainual N."/>
            <person name="Hou J."/>
            <person name="Wang L."/>
            <person name="Wang M."/>
            <person name="Yang K.Y."/>
            <person name="Cui Y."/>
            <person name="Leung E.L."/>
            <person name="Nong W."/>
            <person name="Shin S.K."/>
            <person name="Au S.W."/>
            <person name="Jeong K.Y."/>
            <person name="Chew F.T."/>
            <person name="Hui J.H."/>
            <person name="Leung T.F."/>
            <person name="Tungtrongchitr A."/>
            <person name="Zhong N."/>
            <person name="Liu Z."/>
            <person name="Tsui S.K."/>
        </authorList>
    </citation>
    <scope>NUCLEOTIDE SEQUENCE [LARGE SCALE GENOMIC DNA]</scope>
    <source>
        <strain evidence="7">Derp</strain>
    </source>
</reference>
<keyword evidence="2" id="KW-0328">Glycosyltransferase</keyword>
<keyword evidence="3" id="KW-0808">Transferase</keyword>
<dbReference type="InterPro" id="IPR057279">
    <property type="entry name" value="MGAT4"/>
</dbReference>
<evidence type="ECO:0000259" key="5">
    <source>
        <dbReference type="Pfam" id="PF04666"/>
    </source>
</evidence>
<organism evidence="7 8">
    <name type="scientific">Dermatophagoides pteronyssinus</name>
    <name type="common">European house dust mite</name>
    <dbReference type="NCBI Taxonomy" id="6956"/>
    <lineage>
        <taxon>Eukaryota</taxon>
        <taxon>Metazoa</taxon>
        <taxon>Ecdysozoa</taxon>
        <taxon>Arthropoda</taxon>
        <taxon>Chelicerata</taxon>
        <taxon>Arachnida</taxon>
        <taxon>Acari</taxon>
        <taxon>Acariformes</taxon>
        <taxon>Sarcoptiformes</taxon>
        <taxon>Astigmata</taxon>
        <taxon>Psoroptidia</taxon>
        <taxon>Analgoidea</taxon>
        <taxon>Pyroglyphidae</taxon>
        <taxon>Dermatophagoidinae</taxon>
        <taxon>Dermatophagoides</taxon>
    </lineage>
</organism>
<dbReference type="Pfam" id="PF23524">
    <property type="entry name" value="MGAT4A_C"/>
    <property type="match status" value="1"/>
</dbReference>
<dbReference type="SUPFAM" id="SSF53448">
    <property type="entry name" value="Nucleotide-diphospho-sugar transferases"/>
    <property type="match status" value="1"/>
</dbReference>
<feature type="transmembrane region" description="Helical" evidence="4">
    <location>
        <begin position="7"/>
        <end position="28"/>
    </location>
</feature>
<evidence type="ECO:0000256" key="1">
    <source>
        <dbReference type="ARBA" id="ARBA00004922"/>
    </source>
</evidence>
<evidence type="ECO:0000256" key="3">
    <source>
        <dbReference type="ARBA" id="ARBA00022679"/>
    </source>
</evidence>
<dbReference type="InterPro" id="IPR006759">
    <property type="entry name" value="Glyco_transf_54"/>
</dbReference>
<accession>A0ABQ8IX06</accession>
<comment type="pathway">
    <text evidence="1">Protein modification; protein glycosylation.</text>
</comment>
<keyword evidence="4" id="KW-0472">Membrane</keyword>
<feature type="domain" description="MGAT4 conserved region" evidence="5">
    <location>
        <begin position="176"/>
        <end position="470"/>
    </location>
</feature>
<evidence type="ECO:0000313" key="7">
    <source>
        <dbReference type="EMBL" id="KAH9414716.1"/>
    </source>
</evidence>
<proteinExistence type="predicted"/>
<evidence type="ECO:0000313" key="8">
    <source>
        <dbReference type="Proteomes" id="UP000887458"/>
    </source>
</evidence>
<evidence type="ECO:0000259" key="6">
    <source>
        <dbReference type="Pfam" id="PF23524"/>
    </source>
</evidence>
<comment type="caution">
    <text evidence="7">The sequence shown here is derived from an EMBL/GenBank/DDBJ whole genome shotgun (WGS) entry which is preliminary data.</text>
</comment>
<keyword evidence="8" id="KW-1185">Reference proteome</keyword>
<dbReference type="PANTHER" id="PTHR12062">
    <property type="entry name" value="N-ACETYLGLUCOSAMINYLTRANSFERASE VI"/>
    <property type="match status" value="1"/>
</dbReference>